<dbReference type="STRING" id="8081.ENSPREP00000022268"/>
<dbReference type="InterPro" id="IPR013694">
    <property type="entry name" value="VIT"/>
</dbReference>
<dbReference type="GeneTree" id="ENSGT00940000158938"/>
<sequence length="173" mass="18758">MPGLINKESQCALPLSVSDITCCVRGYTLALTASMTYENIEDHAIEGIFIYPLEENSIVVGFEAMISSQIITLQIKGKAKLDDCYQDICRTANGGLQSNTGKAEDAVSDWSNCRCFRATCLLCVGVESPSHAIRADADPLARSATSVVITLADKYTYDCPVEILIYPSGEFIT</sequence>
<evidence type="ECO:0000313" key="3">
    <source>
        <dbReference type="Proteomes" id="UP000242638"/>
    </source>
</evidence>
<dbReference type="PANTHER" id="PTHR46299:SF1">
    <property type="entry name" value="VON WILLEBRAND FACTOR A DOMAIN-CONTAINING PROTEIN 5B1"/>
    <property type="match status" value="1"/>
</dbReference>
<organism evidence="2 3">
    <name type="scientific">Poecilia reticulata</name>
    <name type="common">Guppy</name>
    <name type="synonym">Acanthophacelus reticulatus</name>
    <dbReference type="NCBI Taxonomy" id="8081"/>
    <lineage>
        <taxon>Eukaryota</taxon>
        <taxon>Metazoa</taxon>
        <taxon>Chordata</taxon>
        <taxon>Craniata</taxon>
        <taxon>Vertebrata</taxon>
        <taxon>Euteleostomi</taxon>
        <taxon>Actinopterygii</taxon>
        <taxon>Neopterygii</taxon>
        <taxon>Teleostei</taxon>
        <taxon>Neoteleostei</taxon>
        <taxon>Acanthomorphata</taxon>
        <taxon>Ovalentaria</taxon>
        <taxon>Atherinomorphae</taxon>
        <taxon>Cyprinodontiformes</taxon>
        <taxon>Poeciliidae</taxon>
        <taxon>Poeciliinae</taxon>
        <taxon>Poecilia</taxon>
    </lineage>
</organism>
<accession>A0A3P9PKM3</accession>
<dbReference type="PROSITE" id="PS51468">
    <property type="entry name" value="VIT"/>
    <property type="match status" value="1"/>
</dbReference>
<dbReference type="InterPro" id="IPR052627">
    <property type="entry name" value="VWA_domain-containing"/>
</dbReference>
<proteinExistence type="predicted"/>
<feature type="domain" description="VIT" evidence="1">
    <location>
        <begin position="1"/>
        <end position="128"/>
    </location>
</feature>
<keyword evidence="3" id="KW-1185">Reference proteome</keyword>
<protein>
    <recommendedName>
        <fullName evidence="1">VIT domain-containing protein</fullName>
    </recommendedName>
</protein>
<dbReference type="PANTHER" id="PTHR46299">
    <property type="entry name" value="VON WILLEBRAND FACTOR A DOMAIN-CONTAINING PROTEIN 5B2-RELATED"/>
    <property type="match status" value="1"/>
</dbReference>
<reference evidence="3" key="1">
    <citation type="submission" date="2013-11" db="EMBL/GenBank/DDBJ databases">
        <title>The genomic landscape of the Guanapo guppy.</title>
        <authorList>
            <person name="Kuenstner A."/>
            <person name="Dreyer C."/>
        </authorList>
    </citation>
    <scope>NUCLEOTIDE SEQUENCE</scope>
    <source>
        <strain evidence="3">Guanapo</strain>
    </source>
</reference>
<evidence type="ECO:0000259" key="1">
    <source>
        <dbReference type="PROSITE" id="PS51468"/>
    </source>
</evidence>
<reference evidence="2" key="3">
    <citation type="submission" date="2025-09" db="UniProtKB">
        <authorList>
            <consortium name="Ensembl"/>
        </authorList>
    </citation>
    <scope>IDENTIFICATION</scope>
    <source>
        <strain evidence="2">Guanapo</strain>
    </source>
</reference>
<dbReference type="Proteomes" id="UP000242638">
    <property type="component" value="Unassembled WGS sequence"/>
</dbReference>
<reference evidence="2" key="2">
    <citation type="submission" date="2025-08" db="UniProtKB">
        <authorList>
            <consortium name="Ensembl"/>
        </authorList>
    </citation>
    <scope>IDENTIFICATION</scope>
    <source>
        <strain evidence="2">Guanapo</strain>
    </source>
</reference>
<dbReference type="AlphaFoldDB" id="A0A3P9PKM3"/>
<dbReference type="Ensembl" id="ENSPRET00000022500.1">
    <property type="protein sequence ID" value="ENSPREP00000022268.1"/>
    <property type="gene ID" value="ENSPREG00000015040.1"/>
</dbReference>
<dbReference type="Pfam" id="PF13757">
    <property type="entry name" value="VIT_2"/>
    <property type="match status" value="1"/>
</dbReference>
<name>A0A3P9PKM3_POERE</name>
<evidence type="ECO:0000313" key="2">
    <source>
        <dbReference type="Ensembl" id="ENSPREP00000022268.1"/>
    </source>
</evidence>